<protein>
    <submittedName>
        <fullName evidence="5">Uncharacterized protein</fullName>
    </submittedName>
</protein>
<dbReference type="Gene3D" id="3.40.50.300">
    <property type="entry name" value="P-loop containing nucleotide triphosphate hydrolases"/>
    <property type="match status" value="1"/>
</dbReference>
<dbReference type="PANTHER" id="PTHR43790:SF9">
    <property type="entry name" value="GALACTOFURANOSE TRANSPORTER ATP-BINDING PROTEIN YTFR"/>
    <property type="match status" value="1"/>
</dbReference>
<gene>
    <name evidence="5" type="ORF">VA596_00460</name>
</gene>
<evidence type="ECO:0000256" key="3">
    <source>
        <dbReference type="ARBA" id="ARBA00022741"/>
    </source>
</evidence>
<reference evidence="5 6" key="1">
    <citation type="submission" date="2023-12" db="EMBL/GenBank/DDBJ databases">
        <title>Amycolatopsis sp. V23-08.</title>
        <authorList>
            <person name="Somphong A."/>
        </authorList>
    </citation>
    <scope>NUCLEOTIDE SEQUENCE [LARGE SCALE GENOMIC DNA]</scope>
    <source>
        <strain evidence="5 6">V23-08</strain>
    </source>
</reference>
<evidence type="ECO:0000256" key="4">
    <source>
        <dbReference type="ARBA" id="ARBA00022840"/>
    </source>
</evidence>
<evidence type="ECO:0000313" key="5">
    <source>
        <dbReference type="EMBL" id="MEA5357989.1"/>
    </source>
</evidence>
<sequence>MLLLDDPARGVDVGARAEMHAVIPEFAAAGKPVVPASTDLAERCDLCDRALVFQCGRVVARLTRVEVSEQALSVAMNAGFTR</sequence>
<dbReference type="InterPro" id="IPR027417">
    <property type="entry name" value="P-loop_NTPase"/>
</dbReference>
<name>A0ABU5QWJ0_9PSEU</name>
<keyword evidence="3" id="KW-0547">Nucleotide-binding</keyword>
<organism evidence="5 6">
    <name type="scientific">Amycolatopsis heterodermiae</name>
    <dbReference type="NCBI Taxonomy" id="3110235"/>
    <lineage>
        <taxon>Bacteria</taxon>
        <taxon>Bacillati</taxon>
        <taxon>Actinomycetota</taxon>
        <taxon>Actinomycetes</taxon>
        <taxon>Pseudonocardiales</taxon>
        <taxon>Pseudonocardiaceae</taxon>
        <taxon>Amycolatopsis</taxon>
    </lineage>
</organism>
<proteinExistence type="predicted"/>
<evidence type="ECO:0000313" key="6">
    <source>
        <dbReference type="Proteomes" id="UP001304298"/>
    </source>
</evidence>
<accession>A0ABU5QWJ0</accession>
<dbReference type="InterPro" id="IPR050107">
    <property type="entry name" value="ABC_carbohydrate_import_ATPase"/>
</dbReference>
<evidence type="ECO:0000256" key="2">
    <source>
        <dbReference type="ARBA" id="ARBA00022737"/>
    </source>
</evidence>
<dbReference type="PANTHER" id="PTHR43790">
    <property type="entry name" value="CARBOHYDRATE TRANSPORT ATP-BINDING PROTEIN MG119-RELATED"/>
    <property type="match status" value="1"/>
</dbReference>
<evidence type="ECO:0000256" key="1">
    <source>
        <dbReference type="ARBA" id="ARBA00022448"/>
    </source>
</evidence>
<dbReference type="EMBL" id="JAYFSI010000001">
    <property type="protein sequence ID" value="MEA5357989.1"/>
    <property type="molecule type" value="Genomic_DNA"/>
</dbReference>
<dbReference type="Proteomes" id="UP001304298">
    <property type="component" value="Unassembled WGS sequence"/>
</dbReference>
<keyword evidence="1" id="KW-0813">Transport</keyword>
<keyword evidence="6" id="KW-1185">Reference proteome</keyword>
<dbReference type="SUPFAM" id="SSF52540">
    <property type="entry name" value="P-loop containing nucleoside triphosphate hydrolases"/>
    <property type="match status" value="1"/>
</dbReference>
<comment type="caution">
    <text evidence="5">The sequence shown here is derived from an EMBL/GenBank/DDBJ whole genome shotgun (WGS) entry which is preliminary data.</text>
</comment>
<keyword evidence="4" id="KW-0067">ATP-binding</keyword>
<keyword evidence="2" id="KW-0677">Repeat</keyword>
<dbReference type="RefSeq" id="WP_323322406.1">
    <property type="nucleotide sequence ID" value="NZ_JAYFSI010000001.1"/>
</dbReference>